<sequence length="265" mass="29792">MSLDFPLDAMPWIAVDHRLAPLGDFLRITGILSFVSAQCPFCWSSHPSPHIPILFLDALRSLLLVRIFEIPRGFTELRIPAAFLHVNLCSQDDDSAPGDAVYVDSGTEPDDSDASDAADTDGPRKAKNVKKHVRKKQRTDVSSSQARSDLGLPDSNEVDANGMLKSVRVQMMEDDVDENAPLNNSKPSADVGYFFPKNQKREAVVKGKTTQKYYSECSVCKSELVSDHSTLRRHLGAKHKPKYLEYCKTHNFLSMLLYYFDHLFR</sequence>
<proteinExistence type="predicted"/>
<accession>A0AAD6V2C0</accession>
<feature type="compositionally biased region" description="Basic residues" evidence="1">
    <location>
        <begin position="125"/>
        <end position="137"/>
    </location>
</feature>
<dbReference type="AlphaFoldDB" id="A0AAD6V2C0"/>
<evidence type="ECO:0000256" key="1">
    <source>
        <dbReference type="SAM" id="MobiDB-lite"/>
    </source>
</evidence>
<keyword evidence="3" id="KW-1185">Reference proteome</keyword>
<feature type="compositionally biased region" description="Acidic residues" evidence="1">
    <location>
        <begin position="107"/>
        <end position="119"/>
    </location>
</feature>
<dbReference type="EMBL" id="JARJCW010000076">
    <property type="protein sequence ID" value="KAJ7197847.1"/>
    <property type="molecule type" value="Genomic_DNA"/>
</dbReference>
<dbReference type="Proteomes" id="UP001219525">
    <property type="component" value="Unassembled WGS sequence"/>
</dbReference>
<gene>
    <name evidence="2" type="ORF">GGX14DRAFT_574000</name>
</gene>
<organism evidence="2 3">
    <name type="scientific">Mycena pura</name>
    <dbReference type="NCBI Taxonomy" id="153505"/>
    <lineage>
        <taxon>Eukaryota</taxon>
        <taxon>Fungi</taxon>
        <taxon>Dikarya</taxon>
        <taxon>Basidiomycota</taxon>
        <taxon>Agaricomycotina</taxon>
        <taxon>Agaricomycetes</taxon>
        <taxon>Agaricomycetidae</taxon>
        <taxon>Agaricales</taxon>
        <taxon>Marasmiineae</taxon>
        <taxon>Mycenaceae</taxon>
        <taxon>Mycena</taxon>
    </lineage>
</organism>
<reference evidence="2" key="1">
    <citation type="submission" date="2023-03" db="EMBL/GenBank/DDBJ databases">
        <title>Massive genome expansion in bonnet fungi (Mycena s.s.) driven by repeated elements and novel gene families across ecological guilds.</title>
        <authorList>
            <consortium name="Lawrence Berkeley National Laboratory"/>
            <person name="Harder C.B."/>
            <person name="Miyauchi S."/>
            <person name="Viragh M."/>
            <person name="Kuo A."/>
            <person name="Thoen E."/>
            <person name="Andreopoulos B."/>
            <person name="Lu D."/>
            <person name="Skrede I."/>
            <person name="Drula E."/>
            <person name="Henrissat B."/>
            <person name="Morin E."/>
            <person name="Kohler A."/>
            <person name="Barry K."/>
            <person name="LaButti K."/>
            <person name="Morin E."/>
            <person name="Salamov A."/>
            <person name="Lipzen A."/>
            <person name="Mereny Z."/>
            <person name="Hegedus B."/>
            <person name="Baldrian P."/>
            <person name="Stursova M."/>
            <person name="Weitz H."/>
            <person name="Taylor A."/>
            <person name="Grigoriev I.V."/>
            <person name="Nagy L.G."/>
            <person name="Martin F."/>
            <person name="Kauserud H."/>
        </authorList>
    </citation>
    <scope>NUCLEOTIDE SEQUENCE</scope>
    <source>
        <strain evidence="2">9144</strain>
    </source>
</reference>
<protein>
    <submittedName>
        <fullName evidence="2">Uncharacterized protein</fullName>
    </submittedName>
</protein>
<feature type="region of interest" description="Disordered" evidence="1">
    <location>
        <begin position="97"/>
        <end position="159"/>
    </location>
</feature>
<evidence type="ECO:0000313" key="2">
    <source>
        <dbReference type="EMBL" id="KAJ7197847.1"/>
    </source>
</evidence>
<comment type="caution">
    <text evidence="2">The sequence shown here is derived from an EMBL/GenBank/DDBJ whole genome shotgun (WGS) entry which is preliminary data.</text>
</comment>
<name>A0AAD6V2C0_9AGAR</name>
<evidence type="ECO:0000313" key="3">
    <source>
        <dbReference type="Proteomes" id="UP001219525"/>
    </source>
</evidence>